<sequence length="205" mass="23363">AHTDHILGAVWMVRIVMQKMLSGQYTGTFRVYGHDKVLEVLDWICRKLLPAKIVALIGSAVEFREVKDGETFEAGGLCLQCFDIASTKEKQFGFRTQLPDGQSFVCLGDEPYNVINRSYVENADWLLCEAFCLYEDREVFQPYKKHHSTALDAGRLAAELGVKNLVLYHTEDRNLDTRKQSYMREAAQAFSGTVYVPDDLERINI</sequence>
<comment type="caution">
    <text evidence="2">The sequence shown here is derived from an EMBL/GenBank/DDBJ whole genome shotgun (WGS) entry which is preliminary data.</text>
</comment>
<protein>
    <submittedName>
        <fullName evidence="2">MBL fold metallo-hydrolase</fullName>
    </submittedName>
</protein>
<dbReference type="AlphaFoldDB" id="A0A642BZQ7"/>
<feature type="non-terminal residue" evidence="2">
    <location>
        <position position="1"/>
    </location>
</feature>
<keyword evidence="2" id="KW-0378">Hydrolase</keyword>
<dbReference type="Gene3D" id="3.60.15.10">
    <property type="entry name" value="Ribonuclease Z/Hydroxyacylglutathione hydrolase-like"/>
    <property type="match status" value="1"/>
</dbReference>
<dbReference type="SUPFAM" id="SSF56281">
    <property type="entry name" value="Metallo-hydrolase/oxidoreductase"/>
    <property type="match status" value="1"/>
</dbReference>
<reference evidence="2" key="1">
    <citation type="journal article" date="2019" name="Nat. Med.">
        <title>A library of human gut bacterial isolates paired with longitudinal multiomics data enables mechanistic microbiome research.</title>
        <authorList>
            <person name="Poyet M."/>
            <person name="Groussin M."/>
            <person name="Gibbons S.M."/>
            <person name="Avila-Pacheco J."/>
            <person name="Jiang X."/>
            <person name="Kearney S.M."/>
            <person name="Perrotta A.R."/>
            <person name="Berdy B."/>
            <person name="Zhao S."/>
            <person name="Lieberman T.D."/>
            <person name="Swanson P.K."/>
            <person name="Smith M."/>
            <person name="Roesemann S."/>
            <person name="Alexander J.E."/>
            <person name="Rich S.A."/>
            <person name="Livny J."/>
            <person name="Vlamakis H."/>
            <person name="Clish C."/>
            <person name="Bullock K."/>
            <person name="Deik A."/>
            <person name="Scott J."/>
            <person name="Pierce K.A."/>
            <person name="Xavier R.J."/>
            <person name="Alm E.J."/>
        </authorList>
    </citation>
    <scope>NUCLEOTIDE SEQUENCE</scope>
    <source>
        <strain evidence="2">BIOML-A16</strain>
    </source>
</reference>
<name>A0A642BZQ7_BACOV</name>
<proteinExistence type="predicted"/>
<feature type="domain" description="Metallo-beta-lactamase" evidence="1">
    <location>
        <begin position="1"/>
        <end position="169"/>
    </location>
</feature>
<gene>
    <name evidence="2" type="ORF">F3B52_28255</name>
</gene>
<dbReference type="InterPro" id="IPR001279">
    <property type="entry name" value="Metallo-B-lactamas"/>
</dbReference>
<dbReference type="EMBL" id="VWFQ01000256">
    <property type="protein sequence ID" value="KAA4629689.1"/>
    <property type="molecule type" value="Genomic_DNA"/>
</dbReference>
<dbReference type="GO" id="GO:0016787">
    <property type="term" value="F:hydrolase activity"/>
    <property type="evidence" value="ECO:0007669"/>
    <property type="project" value="UniProtKB-KW"/>
</dbReference>
<organism evidence="2">
    <name type="scientific">Bacteroides ovatus</name>
    <dbReference type="NCBI Taxonomy" id="28116"/>
    <lineage>
        <taxon>Bacteria</taxon>
        <taxon>Pseudomonadati</taxon>
        <taxon>Bacteroidota</taxon>
        <taxon>Bacteroidia</taxon>
        <taxon>Bacteroidales</taxon>
        <taxon>Bacteroidaceae</taxon>
        <taxon>Bacteroides</taxon>
    </lineage>
</organism>
<accession>A0A642BZQ7</accession>
<dbReference type="Pfam" id="PF12706">
    <property type="entry name" value="Lactamase_B_2"/>
    <property type="match status" value="1"/>
</dbReference>
<evidence type="ECO:0000259" key="1">
    <source>
        <dbReference type="Pfam" id="PF12706"/>
    </source>
</evidence>
<evidence type="ECO:0000313" key="2">
    <source>
        <dbReference type="EMBL" id="KAA4629689.1"/>
    </source>
</evidence>
<dbReference type="InterPro" id="IPR036866">
    <property type="entry name" value="RibonucZ/Hydroxyglut_hydro"/>
</dbReference>